<keyword evidence="4" id="KW-0479">Metal-binding</keyword>
<dbReference type="InterPro" id="IPR000023">
    <property type="entry name" value="Phosphofructokinase_dom"/>
</dbReference>
<evidence type="ECO:0000313" key="13">
    <source>
        <dbReference type="EMBL" id="EKX45877.1"/>
    </source>
</evidence>
<dbReference type="GO" id="GO:0003872">
    <property type="term" value="F:6-phosphofructokinase activity"/>
    <property type="evidence" value="ECO:0007669"/>
    <property type="project" value="UniProtKB-EC"/>
</dbReference>
<evidence type="ECO:0000256" key="4">
    <source>
        <dbReference type="ARBA" id="ARBA00022723"/>
    </source>
</evidence>
<evidence type="ECO:0000256" key="8">
    <source>
        <dbReference type="ARBA" id="ARBA00022842"/>
    </source>
</evidence>
<name>L1JC57_GUITC</name>
<evidence type="ECO:0000256" key="5">
    <source>
        <dbReference type="ARBA" id="ARBA00022741"/>
    </source>
</evidence>
<dbReference type="Pfam" id="PF00365">
    <property type="entry name" value="PFK"/>
    <property type="match status" value="1"/>
</dbReference>
<dbReference type="NCBIfam" id="NF005301">
    <property type="entry name" value="PRK06830.1"/>
    <property type="match status" value="1"/>
</dbReference>
<evidence type="ECO:0000313" key="15">
    <source>
        <dbReference type="Proteomes" id="UP000011087"/>
    </source>
</evidence>
<proteinExistence type="predicted"/>
<dbReference type="PIRSF" id="PIRSF000534">
    <property type="entry name" value="PPi_PFK_TP0108"/>
    <property type="match status" value="1"/>
</dbReference>
<dbReference type="InterPro" id="IPR012004">
    <property type="entry name" value="PyroP-dep_PFK_TP0108"/>
</dbReference>
<gene>
    <name evidence="13" type="ORF">GUITHDRAFT_163159</name>
</gene>
<evidence type="ECO:0000256" key="6">
    <source>
        <dbReference type="ARBA" id="ARBA00022777"/>
    </source>
</evidence>
<dbReference type="eggNOG" id="KOG2440">
    <property type="taxonomic scope" value="Eukaryota"/>
</dbReference>
<dbReference type="PANTHER" id="PTHR45770">
    <property type="entry name" value="ATP-DEPENDENT 6-PHOSPHOFRUCTOKINASE 1"/>
    <property type="match status" value="1"/>
</dbReference>
<evidence type="ECO:0000256" key="10">
    <source>
        <dbReference type="ARBA" id="ARBA00048070"/>
    </source>
</evidence>
<evidence type="ECO:0000256" key="11">
    <source>
        <dbReference type="SAM" id="MobiDB-lite"/>
    </source>
</evidence>
<dbReference type="AlphaFoldDB" id="L1JC57"/>
<dbReference type="GO" id="GO:0005524">
    <property type="term" value="F:ATP binding"/>
    <property type="evidence" value="ECO:0007669"/>
    <property type="project" value="UniProtKB-KW"/>
</dbReference>
<evidence type="ECO:0000256" key="1">
    <source>
        <dbReference type="ARBA" id="ARBA00001946"/>
    </source>
</evidence>
<feature type="region of interest" description="Disordered" evidence="11">
    <location>
        <begin position="280"/>
        <end position="299"/>
    </location>
</feature>
<dbReference type="HOGENOM" id="CLU_020655_7_4_1"/>
<comment type="function">
    <text evidence="2">Catalyzes the phosphorylation of D-fructose 6-phosphate to fructose 1,6-bisphosphate by ATP, the first committing step of glycolysis.</text>
</comment>
<dbReference type="KEGG" id="gtt:GUITHDRAFT_163159"/>
<keyword evidence="8" id="KW-0460">Magnesium</keyword>
<reference evidence="15" key="2">
    <citation type="submission" date="2012-11" db="EMBL/GenBank/DDBJ databases">
        <authorList>
            <person name="Kuo A."/>
            <person name="Curtis B.A."/>
            <person name="Tanifuji G."/>
            <person name="Burki F."/>
            <person name="Gruber A."/>
            <person name="Irimia M."/>
            <person name="Maruyama S."/>
            <person name="Arias M.C."/>
            <person name="Ball S.G."/>
            <person name="Gile G.H."/>
            <person name="Hirakawa Y."/>
            <person name="Hopkins J.F."/>
            <person name="Rensing S.A."/>
            <person name="Schmutz J."/>
            <person name="Symeonidi A."/>
            <person name="Elias M."/>
            <person name="Eveleigh R.J."/>
            <person name="Herman E.K."/>
            <person name="Klute M.J."/>
            <person name="Nakayama T."/>
            <person name="Obornik M."/>
            <person name="Reyes-Prieto A."/>
            <person name="Armbrust E.V."/>
            <person name="Aves S.J."/>
            <person name="Beiko R.G."/>
            <person name="Coutinho P."/>
            <person name="Dacks J.B."/>
            <person name="Durnford D.G."/>
            <person name="Fast N.M."/>
            <person name="Green B.R."/>
            <person name="Grisdale C."/>
            <person name="Hempe F."/>
            <person name="Henrissat B."/>
            <person name="Hoppner M.P."/>
            <person name="Ishida K.-I."/>
            <person name="Kim E."/>
            <person name="Koreny L."/>
            <person name="Kroth P.G."/>
            <person name="Liu Y."/>
            <person name="Malik S.-B."/>
            <person name="Maier U.G."/>
            <person name="McRose D."/>
            <person name="Mock T."/>
            <person name="Neilson J.A."/>
            <person name="Onodera N.T."/>
            <person name="Poole A.M."/>
            <person name="Pritham E.J."/>
            <person name="Richards T.A."/>
            <person name="Rocap G."/>
            <person name="Roy S.W."/>
            <person name="Sarai C."/>
            <person name="Schaack S."/>
            <person name="Shirato S."/>
            <person name="Slamovits C.H."/>
            <person name="Spencer D.F."/>
            <person name="Suzuki S."/>
            <person name="Worden A.Z."/>
            <person name="Zauner S."/>
            <person name="Barry K."/>
            <person name="Bell C."/>
            <person name="Bharti A.K."/>
            <person name="Crow J.A."/>
            <person name="Grimwood J."/>
            <person name="Kramer R."/>
            <person name="Lindquist E."/>
            <person name="Lucas S."/>
            <person name="Salamov A."/>
            <person name="McFadden G.I."/>
            <person name="Lane C.E."/>
            <person name="Keeling P.J."/>
            <person name="Gray M.W."/>
            <person name="Grigoriev I.V."/>
            <person name="Archibald J.M."/>
        </authorList>
    </citation>
    <scope>NUCLEOTIDE SEQUENCE</scope>
    <source>
        <strain evidence="15">CCMP2712</strain>
    </source>
</reference>
<keyword evidence="7" id="KW-0067">ATP-binding</keyword>
<keyword evidence="5" id="KW-0547">Nucleotide-binding</keyword>
<dbReference type="Gene3D" id="3.40.50.450">
    <property type="match status" value="1"/>
</dbReference>
<accession>L1JC57</accession>
<evidence type="ECO:0000313" key="14">
    <source>
        <dbReference type="EnsemblProtists" id="EKX45877"/>
    </source>
</evidence>
<dbReference type="STRING" id="905079.L1JC57"/>
<comment type="catalytic activity">
    <reaction evidence="10">
        <text>beta-D-fructose 6-phosphate + ATP = beta-D-fructose 1,6-bisphosphate + ADP + H(+)</text>
        <dbReference type="Rhea" id="RHEA:16109"/>
        <dbReference type="ChEBI" id="CHEBI:15378"/>
        <dbReference type="ChEBI" id="CHEBI:30616"/>
        <dbReference type="ChEBI" id="CHEBI:32966"/>
        <dbReference type="ChEBI" id="CHEBI:57634"/>
        <dbReference type="ChEBI" id="CHEBI:456216"/>
        <dbReference type="EC" id="2.7.1.11"/>
    </reaction>
</comment>
<dbReference type="EMBL" id="JH992997">
    <property type="protein sequence ID" value="EKX45877.1"/>
    <property type="molecule type" value="Genomic_DNA"/>
</dbReference>
<sequence>MSDSDIILEKVVLKPDQEGGDCFAFVRAGPRAKIAFLGSETRIGIVTCGGLCPGLNTVIQEIVMTASRQYGVKEGNVLGIRGGFKGFLDPSLQPPVVLTPSSVRDIHNLGGTILGSNRGGFDCEKIVDAIERIKLDQLYVIGGDGTHAAALKLLEEARERKLKVSIIGIPKTIDNDICVIDRSFGFDTAVQEAINAIKSAKTEALSTSNGVGIVKLMGRSSGYLTAHATFGSRDVDVCLIPEIDFDLEGPHGLWSHIRKLLKAQGHAVIAIAEGTQIRSSSSSSKEVKSQSDESVGMQGTKSISEDVGKWFREAVKEAMKHPDRESGGDNESIEISVKYIDPSYMVRSVPANVSDSIYCSLLGSQGVHGAFAGFTGFTVGLVNSRTVYIPMRLISSGTRRLNPKGRTWQRVCAITQQPTFLAQGL</sequence>
<evidence type="ECO:0000256" key="7">
    <source>
        <dbReference type="ARBA" id="ARBA00022840"/>
    </source>
</evidence>
<keyword evidence="15" id="KW-1185">Reference proteome</keyword>
<dbReference type="FunFam" id="3.40.50.450:FF:000002">
    <property type="entry name" value="ATP-dependent 6-phosphofructokinase"/>
    <property type="match status" value="1"/>
</dbReference>
<reference evidence="13 15" key="1">
    <citation type="journal article" date="2012" name="Nature">
        <title>Algal genomes reveal evolutionary mosaicism and the fate of nucleomorphs.</title>
        <authorList>
            <consortium name="DOE Joint Genome Institute"/>
            <person name="Curtis B.A."/>
            <person name="Tanifuji G."/>
            <person name="Burki F."/>
            <person name="Gruber A."/>
            <person name="Irimia M."/>
            <person name="Maruyama S."/>
            <person name="Arias M.C."/>
            <person name="Ball S.G."/>
            <person name="Gile G.H."/>
            <person name="Hirakawa Y."/>
            <person name="Hopkins J.F."/>
            <person name="Kuo A."/>
            <person name="Rensing S.A."/>
            <person name="Schmutz J."/>
            <person name="Symeonidi A."/>
            <person name="Elias M."/>
            <person name="Eveleigh R.J."/>
            <person name="Herman E.K."/>
            <person name="Klute M.J."/>
            <person name="Nakayama T."/>
            <person name="Obornik M."/>
            <person name="Reyes-Prieto A."/>
            <person name="Armbrust E.V."/>
            <person name="Aves S.J."/>
            <person name="Beiko R.G."/>
            <person name="Coutinho P."/>
            <person name="Dacks J.B."/>
            <person name="Durnford D.G."/>
            <person name="Fast N.M."/>
            <person name="Green B.R."/>
            <person name="Grisdale C.J."/>
            <person name="Hempel F."/>
            <person name="Henrissat B."/>
            <person name="Hoppner M.P."/>
            <person name="Ishida K."/>
            <person name="Kim E."/>
            <person name="Koreny L."/>
            <person name="Kroth P.G."/>
            <person name="Liu Y."/>
            <person name="Malik S.B."/>
            <person name="Maier U.G."/>
            <person name="McRose D."/>
            <person name="Mock T."/>
            <person name="Neilson J.A."/>
            <person name="Onodera N.T."/>
            <person name="Poole A.M."/>
            <person name="Pritham E.J."/>
            <person name="Richards T.A."/>
            <person name="Rocap G."/>
            <person name="Roy S.W."/>
            <person name="Sarai C."/>
            <person name="Schaack S."/>
            <person name="Shirato S."/>
            <person name="Slamovits C.H."/>
            <person name="Spencer D.F."/>
            <person name="Suzuki S."/>
            <person name="Worden A.Z."/>
            <person name="Zauner S."/>
            <person name="Barry K."/>
            <person name="Bell C."/>
            <person name="Bharti A.K."/>
            <person name="Crow J.A."/>
            <person name="Grimwood J."/>
            <person name="Kramer R."/>
            <person name="Lindquist E."/>
            <person name="Lucas S."/>
            <person name="Salamov A."/>
            <person name="McFadden G.I."/>
            <person name="Lane C.E."/>
            <person name="Keeling P.J."/>
            <person name="Gray M.W."/>
            <person name="Grigoriev I.V."/>
            <person name="Archibald J.M."/>
        </authorList>
    </citation>
    <scope>NUCLEOTIDE SEQUENCE</scope>
    <source>
        <strain evidence="13 15">CCMP2712</strain>
    </source>
</reference>
<dbReference type="PaxDb" id="55529-EKX45877"/>
<dbReference type="InterPro" id="IPR035966">
    <property type="entry name" value="PKF_sf"/>
</dbReference>
<dbReference type="EnsemblProtists" id="EKX45877">
    <property type="protein sequence ID" value="EKX45877"/>
    <property type="gene ID" value="GUITHDRAFT_163159"/>
</dbReference>
<dbReference type="OrthoDB" id="537915at2759"/>
<keyword evidence="9" id="KW-0324">Glycolysis</keyword>
<dbReference type="UniPathway" id="UPA00109">
    <property type="reaction ID" value="UER00182"/>
</dbReference>
<keyword evidence="6" id="KW-0418">Kinase</keyword>
<dbReference type="GO" id="GO:0005737">
    <property type="term" value="C:cytoplasm"/>
    <property type="evidence" value="ECO:0007669"/>
    <property type="project" value="UniProtKB-ARBA"/>
</dbReference>
<protein>
    <recommendedName>
        <fullName evidence="12">Phosphofructokinase domain-containing protein</fullName>
    </recommendedName>
</protein>
<dbReference type="RefSeq" id="XP_005832857.1">
    <property type="nucleotide sequence ID" value="XM_005832800.1"/>
</dbReference>
<evidence type="ECO:0000256" key="2">
    <source>
        <dbReference type="ARBA" id="ARBA00002659"/>
    </source>
</evidence>
<feature type="domain" description="Phosphofructokinase" evidence="12">
    <location>
        <begin position="42"/>
        <end position="367"/>
    </location>
</feature>
<dbReference type="OMA" id="GQKDPCC"/>
<dbReference type="GeneID" id="17302462"/>
<dbReference type="GO" id="GO:0046872">
    <property type="term" value="F:metal ion binding"/>
    <property type="evidence" value="ECO:0007669"/>
    <property type="project" value="UniProtKB-KW"/>
</dbReference>
<dbReference type="Proteomes" id="UP000011087">
    <property type="component" value="Unassembled WGS sequence"/>
</dbReference>
<dbReference type="InterPro" id="IPR022953">
    <property type="entry name" value="ATP_PFK"/>
</dbReference>
<keyword evidence="3" id="KW-0808">Transferase</keyword>
<dbReference type="PRINTS" id="PR00476">
    <property type="entry name" value="PHFRCTKINASE"/>
</dbReference>
<organism evidence="13">
    <name type="scientific">Guillardia theta (strain CCMP2712)</name>
    <name type="common">Cryptophyte</name>
    <dbReference type="NCBI Taxonomy" id="905079"/>
    <lineage>
        <taxon>Eukaryota</taxon>
        <taxon>Cryptophyceae</taxon>
        <taxon>Pyrenomonadales</taxon>
        <taxon>Geminigeraceae</taxon>
        <taxon>Guillardia</taxon>
    </lineage>
</organism>
<comment type="cofactor">
    <cofactor evidence="1">
        <name>Mg(2+)</name>
        <dbReference type="ChEBI" id="CHEBI:18420"/>
    </cofactor>
</comment>
<reference evidence="14" key="3">
    <citation type="submission" date="2015-06" db="UniProtKB">
        <authorList>
            <consortium name="EnsemblProtists"/>
        </authorList>
    </citation>
    <scope>IDENTIFICATION</scope>
</reference>
<dbReference type="GO" id="GO:0006002">
    <property type="term" value="P:fructose 6-phosphate metabolic process"/>
    <property type="evidence" value="ECO:0007669"/>
    <property type="project" value="InterPro"/>
</dbReference>
<dbReference type="InterPro" id="IPR050929">
    <property type="entry name" value="PFKA"/>
</dbReference>
<evidence type="ECO:0000256" key="9">
    <source>
        <dbReference type="ARBA" id="ARBA00023152"/>
    </source>
</evidence>
<evidence type="ECO:0000259" key="12">
    <source>
        <dbReference type="Pfam" id="PF00365"/>
    </source>
</evidence>
<evidence type="ECO:0000256" key="3">
    <source>
        <dbReference type="ARBA" id="ARBA00022679"/>
    </source>
</evidence>
<dbReference type="SUPFAM" id="SSF53784">
    <property type="entry name" value="Phosphofructokinase"/>
    <property type="match status" value="1"/>
</dbReference>